<proteinExistence type="predicted"/>
<evidence type="ECO:0000313" key="2">
    <source>
        <dbReference type="EMBL" id="SUI86134.1"/>
    </source>
</evidence>
<dbReference type="EMBL" id="UGYV01000001">
    <property type="protein sequence ID" value="SUI86134.1"/>
    <property type="molecule type" value="Genomic_DNA"/>
</dbReference>
<reference evidence="2 3" key="1">
    <citation type="submission" date="2018-06" db="EMBL/GenBank/DDBJ databases">
        <authorList>
            <consortium name="Pathogen Informatics"/>
            <person name="Doyle S."/>
        </authorList>
    </citation>
    <scope>NUCLEOTIDE SEQUENCE [LARGE SCALE GENOMIC DNA]</scope>
    <source>
        <strain evidence="2 3">NCTC10736</strain>
    </source>
</reference>
<sequence>MKHTITLSILLGTCILAAPAGAGWLDNLTGAQAKTEKTLATATATQSNDLVGNVMSQLGLNQTQAEGGLGSLLGLAQSSLGTTDYSTLAASIPNADSLLAAAPALDSTSGVSGLLSKAGNLGSSLQSSAMVFDAFEKLGISKDLAMPMINIAKSYLDSNGAEGTSDLLTKGLSSLL</sequence>
<organism evidence="2 3">
    <name type="scientific">Shewanella morhuae</name>
    <dbReference type="NCBI Taxonomy" id="365591"/>
    <lineage>
        <taxon>Bacteria</taxon>
        <taxon>Pseudomonadati</taxon>
        <taxon>Pseudomonadota</taxon>
        <taxon>Gammaproteobacteria</taxon>
        <taxon>Alteromonadales</taxon>
        <taxon>Shewanellaceae</taxon>
        <taxon>Shewanella</taxon>
    </lineage>
</organism>
<dbReference type="Pfam" id="PF11075">
    <property type="entry name" value="DUF2780"/>
    <property type="match status" value="1"/>
</dbReference>
<feature type="signal peptide" evidence="1">
    <location>
        <begin position="1"/>
        <end position="22"/>
    </location>
</feature>
<evidence type="ECO:0000313" key="3">
    <source>
        <dbReference type="Proteomes" id="UP000255061"/>
    </source>
</evidence>
<keyword evidence="1" id="KW-0732">Signal</keyword>
<dbReference type="AlphaFoldDB" id="A0A380ATF9"/>
<feature type="chain" id="PRO_5016987565" evidence="1">
    <location>
        <begin position="23"/>
        <end position="176"/>
    </location>
</feature>
<protein>
    <submittedName>
        <fullName evidence="2">Protein of uncharacterized function VcgC/VcgE (DUF2780)</fullName>
    </submittedName>
</protein>
<dbReference type="Proteomes" id="UP000255061">
    <property type="component" value="Unassembled WGS sequence"/>
</dbReference>
<evidence type="ECO:0000256" key="1">
    <source>
        <dbReference type="SAM" id="SignalP"/>
    </source>
</evidence>
<name>A0A380ATF9_9GAMM</name>
<gene>
    <name evidence="2" type="ORF">NCTC10736_02823</name>
</gene>
<accession>A0A380ATF9</accession>
<dbReference type="RefSeq" id="WP_115406536.1">
    <property type="nucleotide sequence ID" value="NZ_BPFE01000115.1"/>
</dbReference>
<dbReference type="InterPro" id="IPR021302">
    <property type="entry name" value="DUF2780_VcgC/VcgE"/>
</dbReference>